<feature type="chain" id="PRO_5003684939" evidence="6">
    <location>
        <begin position="32"/>
        <end position="1240"/>
    </location>
</feature>
<feature type="signal peptide" evidence="6">
    <location>
        <begin position="1"/>
        <end position="31"/>
    </location>
</feature>
<dbReference type="InterPro" id="IPR036573">
    <property type="entry name" value="CBM_sf_5/12"/>
</dbReference>
<dbReference type="Pfam" id="PF24517">
    <property type="entry name" value="CBM96"/>
    <property type="match status" value="1"/>
</dbReference>
<dbReference type="Proteomes" id="UP000006056">
    <property type="component" value="Chromosome"/>
</dbReference>
<dbReference type="eggNOG" id="COG2755">
    <property type="taxonomic scope" value="Bacteria"/>
</dbReference>
<keyword evidence="8" id="KW-0176">Collagen</keyword>
<dbReference type="STRING" id="926566.Terro_0711"/>
<evidence type="ECO:0000256" key="3">
    <source>
        <dbReference type="ARBA" id="ARBA00022729"/>
    </source>
</evidence>
<dbReference type="GO" id="GO:0005615">
    <property type="term" value="C:extracellular space"/>
    <property type="evidence" value="ECO:0007669"/>
    <property type="project" value="TreeGrafter"/>
</dbReference>
<dbReference type="HOGENOM" id="CLU_277180_0_0_0"/>
<accession>I3ZCS8</accession>
<dbReference type="SUPFAM" id="SSF51055">
    <property type="entry name" value="Carbohydrate binding domain"/>
    <property type="match status" value="1"/>
</dbReference>
<dbReference type="GO" id="GO:0004553">
    <property type="term" value="F:hydrolase activity, hydrolyzing O-glycosyl compounds"/>
    <property type="evidence" value="ECO:0007669"/>
    <property type="project" value="InterPro"/>
</dbReference>
<dbReference type="GO" id="GO:0005975">
    <property type="term" value="P:carbohydrate metabolic process"/>
    <property type="evidence" value="ECO:0007669"/>
    <property type="project" value="InterPro"/>
</dbReference>
<dbReference type="NCBIfam" id="NF033679">
    <property type="entry name" value="DNRLRE_dom"/>
    <property type="match status" value="1"/>
</dbReference>
<evidence type="ECO:0000256" key="5">
    <source>
        <dbReference type="SAM" id="MobiDB-lite"/>
    </source>
</evidence>
<dbReference type="PANTHER" id="PTHR24023:SF1095">
    <property type="entry name" value="EGF-LIKE DOMAIN-CONTAINING PROTEIN"/>
    <property type="match status" value="1"/>
</dbReference>
<dbReference type="GO" id="GO:0030198">
    <property type="term" value="P:extracellular matrix organization"/>
    <property type="evidence" value="ECO:0007669"/>
    <property type="project" value="TreeGrafter"/>
</dbReference>
<evidence type="ECO:0000259" key="7">
    <source>
        <dbReference type="SMART" id="SM00495"/>
    </source>
</evidence>
<keyword evidence="3 6" id="KW-0732">Signal</keyword>
<feature type="compositionally biased region" description="Low complexity" evidence="5">
    <location>
        <begin position="357"/>
        <end position="372"/>
    </location>
</feature>
<dbReference type="InterPro" id="IPR050149">
    <property type="entry name" value="Collagen_superfamily"/>
</dbReference>
<dbReference type="RefSeq" id="WP_014784615.1">
    <property type="nucleotide sequence ID" value="NC_018014.1"/>
</dbReference>
<dbReference type="KEGG" id="trs:Terro_0711"/>
<feature type="domain" description="Chitin-binding type-3" evidence="7">
    <location>
        <begin position="786"/>
        <end position="829"/>
    </location>
</feature>
<feature type="region of interest" description="Disordered" evidence="5">
    <location>
        <begin position="448"/>
        <end position="515"/>
    </location>
</feature>
<name>I3ZCS8_TERRK</name>
<keyword evidence="2" id="KW-0964">Secreted</keyword>
<feature type="domain" description="Chitin-binding type-3" evidence="7">
    <location>
        <begin position="305"/>
        <end position="349"/>
    </location>
</feature>
<dbReference type="PANTHER" id="PTHR24023">
    <property type="entry name" value="COLLAGEN ALPHA"/>
    <property type="match status" value="1"/>
</dbReference>
<feature type="region of interest" description="Disordered" evidence="5">
    <location>
        <begin position="198"/>
        <end position="237"/>
    </location>
</feature>
<feature type="domain" description="Chitin-binding type-3" evidence="7">
    <location>
        <begin position="1005"/>
        <end position="1051"/>
    </location>
</feature>
<keyword evidence="4" id="KW-0378">Hydrolase</keyword>
<organism evidence="8 9">
    <name type="scientific">Terriglobus roseus (strain DSM 18391 / NRRL B-41598 / KBS 63)</name>
    <dbReference type="NCBI Taxonomy" id="926566"/>
    <lineage>
        <taxon>Bacteria</taxon>
        <taxon>Pseudomonadati</taxon>
        <taxon>Acidobacteriota</taxon>
        <taxon>Terriglobia</taxon>
        <taxon>Terriglobales</taxon>
        <taxon>Acidobacteriaceae</taxon>
        <taxon>Terriglobus</taxon>
    </lineage>
</organism>
<dbReference type="InterPro" id="IPR055372">
    <property type="entry name" value="CBM96"/>
</dbReference>
<evidence type="ECO:0000313" key="9">
    <source>
        <dbReference type="Proteomes" id="UP000006056"/>
    </source>
</evidence>
<dbReference type="GO" id="GO:0031012">
    <property type="term" value="C:extracellular matrix"/>
    <property type="evidence" value="ECO:0007669"/>
    <property type="project" value="TreeGrafter"/>
</dbReference>
<dbReference type="InterPro" id="IPR003610">
    <property type="entry name" value="CBM5/12"/>
</dbReference>
<sequence length="1240" mass="120442">MPLCLHIRNGLKRGWPLLAVAACALPASSVAQTGTLTADTAVSTARPSTNYGTLSNLYVSSDSTVLLRFDLGTLPASTTASQISRATLRVFANRVNTPGVLTVAAINAAWAEGAVTAQTIPSTGNAVEVFPVTDEGQFVTVDVTSLVKTWITTPSRNFGLALTAGTADVVLDSKESDTTAHPAQLEIALASAAIGATGPQGPKGDIGATGAQGPAGPQGAMGAAGPQGPKGDTGPAGSGLTYRGPWAVATSYGLNDVVTFEGAAWVSSLSGNSGATPSGGSTAWGVLVPAADGGTPTSLNGLLFAGDFASTTNYVANQVVTWQSAAWVSLHDGNHGNTPDTTPSEWATLVPAAVGLTGPPGAPGATGAQGPQGERGAVGDTGPRGVPGTIGATGRPGFVYRGAYDSVANYATGDVVVWQGGSWASLVDGNAGNTPDASPAHWGTIAAQGLTGGTGAMGPQGPAGPQGLPGTQGLVGPQGPTGPVGSTGPQGVAGRDGAQGARGDVGPSGLKGDPGPVGLIWQGAYDSGTNYATHDAVAWEGQTWLSLHDKNHGNTPESSPADWTLLAAMGATGAQGLQGAAGLQGPQGVVGPQGPQGIPGDVGATGPQGLPGMQFLGVYDSTQNYGLHDAVTSGGGAWISLQAMNHGNLPGGSPVWWQQIAAPGGLGAIGPAGPAGVAGPVGPVGPQGLTGPTGPQGQPIRFLGAWSNRASYVTGDAVFYRGSAYIAMGAINGNAPGLDPLWSLLAQQGDTGAAGPQGPQGVAGVTGATGATGPVGATGAAGLRWLGSWDAAMGYVTGDAVAYNGASYVSLSSANVGVTPGTAPMWSLMAAAGARGLAGADGRNGAAGADGAAATIAIGTVSTGTAGTAASVQNVGTANAASLNFILPQGATGATGAPGLNYQGTWASGTGYAKNDVVYRAGSSYVSRVPGNLADPLASVMNNSGEWNLLASEGAPGAATVSIGTVTGGATAGVTNSGTQNAAVLNFTLPRGATGAAGPQGLTFLGAWDAVVAYAATNAVSYNGSSYVAQTASTGVHPVGDAGSAGAWTLLASQGAAGAAGPQGPAGPAGAAGSAPTVAIGATHTLAAGSAASVSNVGTATALQLEFSIPQGAAGSGGSSTSGVYTTVHTVAAASQGAQVYSPLVDGRNATDVNSLLAYLPATCKLNSVLVHNASAVDVLFDIHTGTPGNMVSVSRCTAKASAATTCNGPGTLGASNFVSFGITTTSTVTTYLYTQFLCS</sequence>
<protein>
    <submittedName>
        <fullName evidence="8">Collagen triple helix repeat protein</fullName>
    </submittedName>
</protein>
<feature type="region of interest" description="Disordered" evidence="5">
    <location>
        <begin position="357"/>
        <end position="390"/>
    </location>
</feature>
<proteinExistence type="predicted"/>
<feature type="compositionally biased region" description="Low complexity" evidence="5">
    <location>
        <begin position="459"/>
        <end position="505"/>
    </location>
</feature>
<dbReference type="SMART" id="SM00495">
    <property type="entry name" value="ChtBD3"/>
    <property type="match status" value="5"/>
</dbReference>
<dbReference type="AlphaFoldDB" id="I3ZCS8"/>
<evidence type="ECO:0000256" key="4">
    <source>
        <dbReference type="ARBA" id="ARBA00022801"/>
    </source>
</evidence>
<dbReference type="InterPro" id="IPR008160">
    <property type="entry name" value="Collagen"/>
</dbReference>
<dbReference type="PATRIC" id="fig|926566.3.peg.704"/>
<dbReference type="Pfam" id="PF01391">
    <property type="entry name" value="Collagen"/>
    <property type="match status" value="2"/>
</dbReference>
<dbReference type="GO" id="GO:0030020">
    <property type="term" value="F:extracellular matrix structural constituent conferring tensile strength"/>
    <property type="evidence" value="ECO:0007669"/>
    <property type="project" value="TreeGrafter"/>
</dbReference>
<evidence type="ECO:0000256" key="6">
    <source>
        <dbReference type="SAM" id="SignalP"/>
    </source>
</evidence>
<dbReference type="Gene3D" id="2.10.10.90">
    <property type="match status" value="2"/>
</dbReference>
<feature type="domain" description="Chitin-binding type-3" evidence="7">
    <location>
        <begin position="703"/>
        <end position="745"/>
    </location>
</feature>
<feature type="domain" description="Chitin-binding type-3" evidence="7">
    <location>
        <begin position="903"/>
        <end position="950"/>
    </location>
</feature>
<evidence type="ECO:0000313" key="8">
    <source>
        <dbReference type="EMBL" id="AFL87046.1"/>
    </source>
</evidence>
<comment type="subcellular location">
    <subcellularLocation>
        <location evidence="1">Secreted</location>
    </subcellularLocation>
</comment>
<dbReference type="OrthoDB" id="105372at2"/>
<keyword evidence="9" id="KW-1185">Reference proteome</keyword>
<feature type="compositionally biased region" description="Low complexity" evidence="5">
    <location>
        <begin position="208"/>
        <end position="230"/>
    </location>
</feature>
<dbReference type="Gene3D" id="2.60.120.970">
    <property type="match status" value="1"/>
</dbReference>
<evidence type="ECO:0000256" key="1">
    <source>
        <dbReference type="ARBA" id="ARBA00004613"/>
    </source>
</evidence>
<reference evidence="8 9" key="1">
    <citation type="submission" date="2012-06" db="EMBL/GenBank/DDBJ databases">
        <title>Complete genome of Terriglobus roseus DSM 18391.</title>
        <authorList>
            <consortium name="US DOE Joint Genome Institute (JGI-PGF)"/>
            <person name="Lucas S."/>
            <person name="Copeland A."/>
            <person name="Lapidus A."/>
            <person name="Glavina del Rio T."/>
            <person name="Dalin E."/>
            <person name="Tice H."/>
            <person name="Bruce D."/>
            <person name="Goodwin L."/>
            <person name="Pitluck S."/>
            <person name="Peters L."/>
            <person name="Mikhailova N."/>
            <person name="Munk A.C.C."/>
            <person name="Kyrpides N."/>
            <person name="Mavromatis K."/>
            <person name="Ivanova N."/>
            <person name="Brettin T."/>
            <person name="Detter J.C."/>
            <person name="Han C."/>
            <person name="Larimer F."/>
            <person name="Land M."/>
            <person name="Hauser L."/>
            <person name="Markowitz V."/>
            <person name="Cheng J.-F."/>
            <person name="Hugenholtz P."/>
            <person name="Woyke T."/>
            <person name="Wu D."/>
            <person name="Brambilla E."/>
            <person name="Klenk H.-P."/>
            <person name="Eisen J.A."/>
        </authorList>
    </citation>
    <scope>NUCLEOTIDE SEQUENCE [LARGE SCALE GENOMIC DNA]</scope>
    <source>
        <strain evidence="9">DSM 18391 / NRRL B-41598 / KBS 63</strain>
    </source>
</reference>
<dbReference type="GO" id="GO:0030246">
    <property type="term" value="F:carbohydrate binding"/>
    <property type="evidence" value="ECO:0007669"/>
    <property type="project" value="InterPro"/>
</dbReference>
<evidence type="ECO:0000256" key="2">
    <source>
        <dbReference type="ARBA" id="ARBA00022525"/>
    </source>
</evidence>
<dbReference type="EMBL" id="CP003379">
    <property type="protein sequence ID" value="AFL87046.1"/>
    <property type="molecule type" value="Genomic_DNA"/>
</dbReference>
<gene>
    <name evidence="8" type="ordered locus">Terro_0711</name>
</gene>